<dbReference type="Proteomes" id="UP000658514">
    <property type="component" value="Unassembled WGS sequence"/>
</dbReference>
<gene>
    <name evidence="1" type="ORF">H6G24_02255</name>
</gene>
<protein>
    <submittedName>
        <fullName evidence="1">Uncharacterized protein</fullName>
    </submittedName>
</protein>
<accession>A0ABR8A3D4</accession>
<keyword evidence="2" id="KW-1185">Reference proteome</keyword>
<proteinExistence type="predicted"/>
<name>A0ABR8A3D4_9CYAN</name>
<dbReference type="EMBL" id="JACJQH010000003">
    <property type="protein sequence ID" value="MBD2194319.1"/>
    <property type="molecule type" value="Genomic_DNA"/>
</dbReference>
<dbReference type="RefSeq" id="WP_190546661.1">
    <property type="nucleotide sequence ID" value="NZ_CAWPNO010000062.1"/>
</dbReference>
<sequence length="62" mass="6561">MVKKTTSCDFLLTNVAVASGVTGAGTLQQRTSKAAQSTATMLERVRERTDLTSSVLNNSKSV</sequence>
<reference evidence="1 2" key="1">
    <citation type="journal article" date="2020" name="ISME J.">
        <title>Comparative genomics reveals insights into cyanobacterial evolution and habitat adaptation.</title>
        <authorList>
            <person name="Chen M.Y."/>
            <person name="Teng W.K."/>
            <person name="Zhao L."/>
            <person name="Hu C.X."/>
            <person name="Zhou Y.K."/>
            <person name="Han B.P."/>
            <person name="Song L.R."/>
            <person name="Shu W.S."/>
        </authorList>
    </citation>
    <scope>NUCLEOTIDE SEQUENCE [LARGE SCALE GENOMIC DNA]</scope>
    <source>
        <strain evidence="1 2">FACHB-288</strain>
    </source>
</reference>
<organism evidence="1 2">
    <name type="scientific">Calothrix parietina FACHB-288</name>
    <dbReference type="NCBI Taxonomy" id="2692896"/>
    <lineage>
        <taxon>Bacteria</taxon>
        <taxon>Bacillati</taxon>
        <taxon>Cyanobacteriota</taxon>
        <taxon>Cyanophyceae</taxon>
        <taxon>Nostocales</taxon>
        <taxon>Calotrichaceae</taxon>
        <taxon>Calothrix</taxon>
    </lineage>
</organism>
<comment type="caution">
    <text evidence="1">The sequence shown here is derived from an EMBL/GenBank/DDBJ whole genome shotgun (WGS) entry which is preliminary data.</text>
</comment>
<evidence type="ECO:0000313" key="1">
    <source>
        <dbReference type="EMBL" id="MBD2194319.1"/>
    </source>
</evidence>
<evidence type="ECO:0000313" key="2">
    <source>
        <dbReference type="Proteomes" id="UP000658514"/>
    </source>
</evidence>